<accession>A0A644V7L7</accession>
<gene>
    <name evidence="2" type="ORF">SDC9_33185</name>
</gene>
<dbReference type="EMBL" id="VSSQ01000234">
    <property type="protein sequence ID" value="MPL87191.1"/>
    <property type="molecule type" value="Genomic_DNA"/>
</dbReference>
<protein>
    <recommendedName>
        <fullName evidence="3">Metal-dependent hydrolase</fullName>
    </recommendedName>
</protein>
<comment type="caution">
    <text evidence="2">The sequence shown here is derived from an EMBL/GenBank/DDBJ whole genome shotgun (WGS) entry which is preliminary data.</text>
</comment>
<dbReference type="Pfam" id="PF04307">
    <property type="entry name" value="YdjM"/>
    <property type="match status" value="1"/>
</dbReference>
<evidence type="ECO:0000313" key="2">
    <source>
        <dbReference type="EMBL" id="MPL87191.1"/>
    </source>
</evidence>
<evidence type="ECO:0008006" key="3">
    <source>
        <dbReference type="Google" id="ProtNLM"/>
    </source>
</evidence>
<sequence length="315" mass="34736">MLILHHLFIGLIAGIVLAVLFSNKRAVFYAAFGAILPDLFDKPLGQILLSETVNWGRIYAHTLIIAAILIVSGLILLHTNRKRILLLCMGAGVLAHQLGDAMWEAPVNWFWPFLGPFPPSSEIYPPIPDGYLPYLYVASWMLAVIAGTAGMAVLYRHLGTYLSGENRGMRILTGTGIVLAGTGTILLVKYLIWDMFLTGPWANYFGTMYLHELLSISEWTYGLASLILILLFLDYPVRFAETTKKRIIRVCGAGVVIMSLLLLILTGLGFSIDAVYSELIWRFLAAAGLFAGGIVLLYFGNRISALPNEADCPKR</sequence>
<feature type="transmembrane region" description="Helical" evidence="1">
    <location>
        <begin position="247"/>
        <end position="268"/>
    </location>
</feature>
<feature type="transmembrane region" description="Helical" evidence="1">
    <location>
        <begin position="280"/>
        <end position="299"/>
    </location>
</feature>
<evidence type="ECO:0000256" key="1">
    <source>
        <dbReference type="SAM" id="Phobius"/>
    </source>
</evidence>
<reference evidence="2" key="1">
    <citation type="submission" date="2019-08" db="EMBL/GenBank/DDBJ databases">
        <authorList>
            <person name="Kucharzyk K."/>
            <person name="Murdoch R.W."/>
            <person name="Higgins S."/>
            <person name="Loffler F."/>
        </authorList>
    </citation>
    <scope>NUCLEOTIDE SEQUENCE</scope>
</reference>
<dbReference type="InterPro" id="IPR007404">
    <property type="entry name" value="YdjM-like"/>
</dbReference>
<feature type="transmembrane region" description="Helical" evidence="1">
    <location>
        <begin position="134"/>
        <end position="155"/>
    </location>
</feature>
<feature type="transmembrane region" description="Helical" evidence="1">
    <location>
        <begin position="84"/>
        <end position="103"/>
    </location>
</feature>
<keyword evidence="1" id="KW-0812">Transmembrane</keyword>
<feature type="transmembrane region" description="Helical" evidence="1">
    <location>
        <begin position="171"/>
        <end position="193"/>
    </location>
</feature>
<feature type="transmembrane region" description="Helical" evidence="1">
    <location>
        <begin position="58"/>
        <end position="77"/>
    </location>
</feature>
<keyword evidence="1" id="KW-0472">Membrane</keyword>
<organism evidence="2">
    <name type="scientific">bioreactor metagenome</name>
    <dbReference type="NCBI Taxonomy" id="1076179"/>
    <lineage>
        <taxon>unclassified sequences</taxon>
        <taxon>metagenomes</taxon>
        <taxon>ecological metagenomes</taxon>
    </lineage>
</organism>
<dbReference type="AlphaFoldDB" id="A0A644V7L7"/>
<name>A0A644V7L7_9ZZZZ</name>
<keyword evidence="1" id="KW-1133">Transmembrane helix</keyword>
<proteinExistence type="predicted"/>
<feature type="transmembrane region" description="Helical" evidence="1">
    <location>
        <begin position="213"/>
        <end position="235"/>
    </location>
</feature>